<dbReference type="PANTHER" id="PTHR30615">
    <property type="entry name" value="UNCHARACTERIZED PROTEIN YJBQ-RELATED"/>
    <property type="match status" value="1"/>
</dbReference>
<dbReference type="PANTHER" id="PTHR30615:SF8">
    <property type="entry name" value="UPF0047 PROTEIN C4A8.02C"/>
    <property type="match status" value="1"/>
</dbReference>
<reference evidence="2 3" key="1">
    <citation type="submission" date="2020-05" db="EMBL/GenBank/DDBJ databases">
        <authorList>
            <person name="Whitworth D."/>
        </authorList>
    </citation>
    <scope>NUCLEOTIDE SEQUENCE [LARGE SCALE GENOMIC DNA]</scope>
    <source>
        <strain evidence="2 3">AM005</strain>
    </source>
</reference>
<evidence type="ECO:0000313" key="3">
    <source>
        <dbReference type="Proteomes" id="UP000533080"/>
    </source>
</evidence>
<dbReference type="EMBL" id="JABFNT010000038">
    <property type="protein sequence ID" value="NOJ79426.1"/>
    <property type="molecule type" value="Genomic_DNA"/>
</dbReference>
<protein>
    <submittedName>
        <fullName evidence="2">YjbQ family protein</fullName>
    </submittedName>
</protein>
<dbReference type="Pfam" id="PF01894">
    <property type="entry name" value="YjbQ"/>
    <property type="match status" value="1"/>
</dbReference>
<accession>A0A7Y4IHK5</accession>
<comment type="similarity">
    <text evidence="1">Belongs to the UPF0047 family.</text>
</comment>
<gene>
    <name evidence="2" type="ORF">HNV28_13940</name>
</gene>
<comment type="caution">
    <text evidence="2">The sequence shown here is derived from an EMBL/GenBank/DDBJ whole genome shotgun (WGS) entry which is preliminary data.</text>
</comment>
<sequence length="137" mass="15205">MFHAKELTVASRGRGFTDITADVQRAVAESGARQGLCTVFLHHTSASLLLCENADPDVRRDLESFFSRLVKDGDPLFVHDAEGPDDMPAHVRTVLTQNALNIPVKDGRADLGTWQGVYVWEHRTSPHRRRVTVSVVS</sequence>
<dbReference type="Gene3D" id="2.60.120.460">
    <property type="entry name" value="YjbQ-like"/>
    <property type="match status" value="1"/>
</dbReference>
<dbReference type="Proteomes" id="UP000533080">
    <property type="component" value="Unassembled WGS sequence"/>
</dbReference>
<dbReference type="PIRSF" id="PIRSF004681">
    <property type="entry name" value="UCP004681"/>
    <property type="match status" value="1"/>
</dbReference>
<evidence type="ECO:0000313" key="2">
    <source>
        <dbReference type="EMBL" id="NOJ79426.1"/>
    </source>
</evidence>
<organism evidence="2 3">
    <name type="scientific">Myxococcus xanthus</name>
    <dbReference type="NCBI Taxonomy" id="34"/>
    <lineage>
        <taxon>Bacteria</taxon>
        <taxon>Pseudomonadati</taxon>
        <taxon>Myxococcota</taxon>
        <taxon>Myxococcia</taxon>
        <taxon>Myxococcales</taxon>
        <taxon>Cystobacterineae</taxon>
        <taxon>Myxococcaceae</taxon>
        <taxon>Myxococcus</taxon>
    </lineage>
</organism>
<name>A0A7Y4IHK5_MYXXA</name>
<proteinExistence type="inferred from homology"/>
<dbReference type="SUPFAM" id="SSF111038">
    <property type="entry name" value="YjbQ-like"/>
    <property type="match status" value="1"/>
</dbReference>
<dbReference type="InterPro" id="IPR001602">
    <property type="entry name" value="UPF0047_YjbQ-like"/>
</dbReference>
<dbReference type="AlphaFoldDB" id="A0A7Y4IHK5"/>
<dbReference type="NCBIfam" id="TIGR00149">
    <property type="entry name" value="TIGR00149_YjbQ"/>
    <property type="match status" value="1"/>
</dbReference>
<dbReference type="RefSeq" id="WP_171441698.1">
    <property type="nucleotide sequence ID" value="NZ_JABFNS010000122.1"/>
</dbReference>
<dbReference type="InterPro" id="IPR035917">
    <property type="entry name" value="YjbQ-like_sf"/>
</dbReference>
<evidence type="ECO:0000256" key="1">
    <source>
        <dbReference type="ARBA" id="ARBA00005534"/>
    </source>
</evidence>